<evidence type="ECO:0000256" key="6">
    <source>
        <dbReference type="ARBA" id="ARBA00023136"/>
    </source>
</evidence>
<feature type="transmembrane region" description="Helical" evidence="7">
    <location>
        <begin position="55"/>
        <end position="72"/>
    </location>
</feature>
<evidence type="ECO:0000313" key="8">
    <source>
        <dbReference type="EMBL" id="TDM05291.1"/>
    </source>
</evidence>
<dbReference type="GO" id="GO:0005886">
    <property type="term" value="C:plasma membrane"/>
    <property type="evidence" value="ECO:0007669"/>
    <property type="project" value="UniProtKB-SubCell"/>
</dbReference>
<feature type="transmembrane region" description="Helical" evidence="7">
    <location>
        <begin position="121"/>
        <end position="143"/>
    </location>
</feature>
<dbReference type="Proteomes" id="UP000294802">
    <property type="component" value="Unassembled WGS sequence"/>
</dbReference>
<name>A0A4R6BSA4_9STAP</name>
<keyword evidence="3" id="KW-1003">Cell membrane</keyword>
<evidence type="ECO:0000256" key="2">
    <source>
        <dbReference type="ARBA" id="ARBA00006544"/>
    </source>
</evidence>
<dbReference type="PANTHER" id="PTHR30509">
    <property type="entry name" value="P-HYDROXYBENZOIC ACID EFFLUX PUMP SUBUNIT-RELATED"/>
    <property type="match status" value="1"/>
</dbReference>
<evidence type="ECO:0000256" key="5">
    <source>
        <dbReference type="ARBA" id="ARBA00022989"/>
    </source>
</evidence>
<keyword evidence="4 7" id="KW-0812">Transmembrane</keyword>
<keyword evidence="6 7" id="KW-0472">Membrane</keyword>
<gene>
    <name evidence="8" type="ORF">ERX29_09980</name>
</gene>
<comment type="similarity">
    <text evidence="2">Belongs to the UPF0421 family.</text>
</comment>
<evidence type="ECO:0000313" key="9">
    <source>
        <dbReference type="Proteomes" id="UP000294802"/>
    </source>
</evidence>
<reference evidence="8 9" key="1">
    <citation type="submission" date="2019-01" db="EMBL/GenBank/DDBJ databases">
        <title>Draft genome sequences of the type strains of six Macrococcus species.</title>
        <authorList>
            <person name="Mazhar S."/>
            <person name="Altermann E."/>
            <person name="Hill C."/>
            <person name="Mcauliffe O."/>
        </authorList>
    </citation>
    <scope>NUCLEOTIDE SEQUENCE [LARGE SCALE GENOMIC DNA]</scope>
    <source>
        <strain evidence="8 9">CCM4815</strain>
    </source>
</reference>
<dbReference type="PANTHER" id="PTHR30509:SF27">
    <property type="entry name" value="UPF0421 PROTEIN YGAE"/>
    <property type="match status" value="1"/>
</dbReference>
<keyword evidence="9" id="KW-1185">Reference proteome</keyword>
<protein>
    <submittedName>
        <fullName evidence="8">Aromatic acid exporter family protein</fullName>
    </submittedName>
</protein>
<accession>A0A4R6BSA4</accession>
<dbReference type="Pfam" id="PF06081">
    <property type="entry name" value="ArAE_1"/>
    <property type="match status" value="1"/>
</dbReference>
<evidence type="ECO:0000256" key="3">
    <source>
        <dbReference type="ARBA" id="ARBA00022475"/>
    </source>
</evidence>
<dbReference type="AlphaFoldDB" id="A0A4R6BSA4"/>
<proteinExistence type="inferred from homology"/>
<comment type="subcellular location">
    <subcellularLocation>
        <location evidence="1">Cell membrane</location>
        <topology evidence="1">Multi-pass membrane protein</topology>
    </subcellularLocation>
</comment>
<keyword evidence="5 7" id="KW-1133">Transmembrane helix</keyword>
<organism evidence="8 9">
    <name type="scientific">Macrococcus lamae</name>
    <dbReference type="NCBI Taxonomy" id="198484"/>
    <lineage>
        <taxon>Bacteria</taxon>
        <taxon>Bacillati</taxon>
        <taxon>Bacillota</taxon>
        <taxon>Bacilli</taxon>
        <taxon>Bacillales</taxon>
        <taxon>Staphylococcaceae</taxon>
        <taxon>Macrococcus</taxon>
    </lineage>
</organism>
<sequence length="363" mass="42008">MKLGARIFKTGVSIALALFLAQFISIQGSVVAGISALFAMQPSVYQSYKTIITQFQGNIIGALLSVVMVQLFGNHILIIALSSIILIALLSQLNLQNVTGLAVVTQLIIMDHHEGEFFQTALMRFTFVMIGVISASLVNLVFLPPKYETKLYYNCLSICGDIFKWIRLSINGTSEYHIVKKDLEDFQSRITALDTQFNLYKDERAYTKKQAFRNTRKKILFKELISSTRKAYDLLKKLNRYENDILNLPEGLRIQIKFELDELMAYHEELLMRITNKVSLGRTADTSLVNDQFKEDLLDVYLKELNSYSSHKENYYKQHVFQVIGAMFEYREKLEHLDTLTHSFYHYHTEEKKIRVEDENFDM</sequence>
<evidence type="ECO:0000256" key="7">
    <source>
        <dbReference type="SAM" id="Phobius"/>
    </source>
</evidence>
<dbReference type="EMBL" id="SCWB01000020">
    <property type="protein sequence ID" value="TDM05291.1"/>
    <property type="molecule type" value="Genomic_DNA"/>
</dbReference>
<comment type="caution">
    <text evidence="8">The sequence shown here is derived from an EMBL/GenBank/DDBJ whole genome shotgun (WGS) entry which is preliminary data.</text>
</comment>
<dbReference type="OrthoDB" id="1653617at2"/>
<evidence type="ECO:0000256" key="1">
    <source>
        <dbReference type="ARBA" id="ARBA00004651"/>
    </source>
</evidence>
<dbReference type="RefSeq" id="WP_133444527.1">
    <property type="nucleotide sequence ID" value="NZ_SCWB01000020.1"/>
</dbReference>
<evidence type="ECO:0000256" key="4">
    <source>
        <dbReference type="ARBA" id="ARBA00022692"/>
    </source>
</evidence>
<dbReference type="InterPro" id="IPR010343">
    <property type="entry name" value="ArAE_1"/>
</dbReference>